<dbReference type="AlphaFoldDB" id="A0A087E2X0"/>
<dbReference type="RefSeq" id="WP_029576055.1">
    <property type="nucleotide sequence ID" value="NZ_JGZT01000007.1"/>
</dbReference>
<gene>
    <name evidence="3" type="ORF">THER5_0294</name>
</gene>
<dbReference type="OrthoDB" id="3252838at2"/>
<dbReference type="GO" id="GO:0051782">
    <property type="term" value="P:negative regulation of cell division"/>
    <property type="evidence" value="ECO:0007669"/>
    <property type="project" value="TreeGrafter"/>
</dbReference>
<reference evidence="3 4" key="1">
    <citation type="submission" date="2014-03" db="EMBL/GenBank/DDBJ databases">
        <title>Genomics of Bifidobacteria.</title>
        <authorList>
            <person name="Ventura M."/>
            <person name="Milani C."/>
            <person name="Lugli G.A."/>
        </authorList>
    </citation>
    <scope>NUCLEOTIDE SEQUENCE [LARGE SCALE GENOMIC DNA]</scope>
    <source>
        <strain evidence="3 4">LMG 21395</strain>
    </source>
</reference>
<dbReference type="PANTHER" id="PTHR43384">
    <property type="entry name" value="SEPTUM SITE-DETERMINING PROTEIN MIND HOMOLOG, CHLOROPLASTIC-RELATED"/>
    <property type="match status" value="1"/>
</dbReference>
<accession>A0A087E2X0</accession>
<evidence type="ECO:0000256" key="2">
    <source>
        <dbReference type="ARBA" id="ARBA00022840"/>
    </source>
</evidence>
<dbReference type="GO" id="GO:0005829">
    <property type="term" value="C:cytosol"/>
    <property type="evidence" value="ECO:0007669"/>
    <property type="project" value="TreeGrafter"/>
</dbReference>
<dbReference type="PANTHER" id="PTHR43384:SF6">
    <property type="entry name" value="SEPTUM SITE-DETERMINING PROTEIN MIND HOMOLOG, CHLOROPLASTIC"/>
    <property type="match status" value="1"/>
</dbReference>
<dbReference type="GO" id="GO:0016887">
    <property type="term" value="F:ATP hydrolysis activity"/>
    <property type="evidence" value="ECO:0007669"/>
    <property type="project" value="TreeGrafter"/>
</dbReference>
<dbReference type="EMBL" id="JGZT01000007">
    <property type="protein sequence ID" value="KFJ02121.1"/>
    <property type="molecule type" value="Genomic_DNA"/>
</dbReference>
<evidence type="ECO:0000313" key="3">
    <source>
        <dbReference type="EMBL" id="KFJ02121.1"/>
    </source>
</evidence>
<evidence type="ECO:0000313" key="4">
    <source>
        <dbReference type="Proteomes" id="UP000029003"/>
    </source>
</evidence>
<dbReference type="SUPFAM" id="SSF52540">
    <property type="entry name" value="P-loop containing nucleoside triphosphate hydrolases"/>
    <property type="match status" value="1"/>
</dbReference>
<sequence>MNTHQSEQVARPNAAANVPYRSGADSFGVPCPSPVYRAPNAAIVLSASGGLGTSTFAALLAQTLHGLYDDRDFALVDADLSGGGLDVLLGVESELGVLLNAVTAPLGEVDGAALRRRLTTWDGVDVLSSRPWICPMPQDWEIAVTVCALAEIYDMVVVDAGRAGYSPGEAIPLPLKGSAMILLVELSVLGTVRAQACIEALTGRGSRRSSDHRAMLANRTASGTVTEDDIALVGVLPPTARASARGVIGVDEAAEYLGIDVLCSIQPDARLCAEILEGTGLLKPNRANAKALRTVASWLDARRAGSVRPAGSGERR</sequence>
<dbReference type="InterPro" id="IPR027417">
    <property type="entry name" value="P-loop_NTPase"/>
</dbReference>
<organism evidence="3 4">
    <name type="scientific">Bifidobacterium thermacidophilum subsp. thermacidophilum</name>
    <dbReference type="NCBI Taxonomy" id="79262"/>
    <lineage>
        <taxon>Bacteria</taxon>
        <taxon>Bacillati</taxon>
        <taxon>Actinomycetota</taxon>
        <taxon>Actinomycetes</taxon>
        <taxon>Bifidobacteriales</taxon>
        <taxon>Bifidobacteriaceae</taxon>
        <taxon>Bifidobacterium</taxon>
    </lineage>
</organism>
<dbReference type="InterPro" id="IPR050625">
    <property type="entry name" value="ParA/MinD_ATPase"/>
</dbReference>
<protein>
    <submittedName>
        <fullName evidence="3">TadZ</fullName>
    </submittedName>
</protein>
<keyword evidence="2" id="KW-0067">ATP-binding</keyword>
<name>A0A087E2X0_9BIFI</name>
<dbReference type="Gene3D" id="3.40.50.300">
    <property type="entry name" value="P-loop containing nucleotide triphosphate hydrolases"/>
    <property type="match status" value="1"/>
</dbReference>
<evidence type="ECO:0000256" key="1">
    <source>
        <dbReference type="ARBA" id="ARBA00022741"/>
    </source>
</evidence>
<proteinExistence type="predicted"/>
<dbReference type="GO" id="GO:0005524">
    <property type="term" value="F:ATP binding"/>
    <property type="evidence" value="ECO:0007669"/>
    <property type="project" value="UniProtKB-KW"/>
</dbReference>
<dbReference type="Proteomes" id="UP000029003">
    <property type="component" value="Unassembled WGS sequence"/>
</dbReference>
<keyword evidence="1" id="KW-0547">Nucleotide-binding</keyword>
<comment type="caution">
    <text evidence="3">The sequence shown here is derived from an EMBL/GenBank/DDBJ whole genome shotgun (WGS) entry which is preliminary data.</text>
</comment>
<dbReference type="GO" id="GO:0009898">
    <property type="term" value="C:cytoplasmic side of plasma membrane"/>
    <property type="evidence" value="ECO:0007669"/>
    <property type="project" value="TreeGrafter"/>
</dbReference>